<name>A0A512RJ93_9BACT</name>
<reference evidence="4 5" key="1">
    <citation type="submission" date="2019-07" db="EMBL/GenBank/DDBJ databases">
        <title>Whole genome shotgun sequence of Chitinophaga cymbidii NBRC 109752.</title>
        <authorList>
            <person name="Hosoyama A."/>
            <person name="Uohara A."/>
            <person name="Ohji S."/>
            <person name="Ichikawa N."/>
        </authorList>
    </citation>
    <scope>NUCLEOTIDE SEQUENCE [LARGE SCALE GENOMIC DNA]</scope>
    <source>
        <strain evidence="4 5">NBRC 109752</strain>
    </source>
</reference>
<dbReference type="EMBL" id="BKAU01000001">
    <property type="protein sequence ID" value="GEP95779.1"/>
    <property type="molecule type" value="Genomic_DNA"/>
</dbReference>
<gene>
    <name evidence="4" type="ORF">CCY01nite_20390</name>
</gene>
<evidence type="ECO:0008006" key="6">
    <source>
        <dbReference type="Google" id="ProtNLM"/>
    </source>
</evidence>
<proteinExistence type="predicted"/>
<dbReference type="GO" id="GO:0005886">
    <property type="term" value="C:plasma membrane"/>
    <property type="evidence" value="ECO:0007669"/>
    <property type="project" value="UniProtKB-SubCell"/>
</dbReference>
<dbReference type="RefSeq" id="WP_146860326.1">
    <property type="nucleotide sequence ID" value="NZ_BKAU01000001.1"/>
</dbReference>
<protein>
    <recommendedName>
        <fullName evidence="6">SdiA-regulated family protein</fullName>
    </recommendedName>
</protein>
<dbReference type="Pfam" id="PF06977">
    <property type="entry name" value="SdiA-regulated"/>
    <property type="match status" value="1"/>
</dbReference>
<dbReference type="Proteomes" id="UP000321436">
    <property type="component" value="Unassembled WGS sequence"/>
</dbReference>
<dbReference type="PROSITE" id="PS51257">
    <property type="entry name" value="PROKAR_LIPOPROTEIN"/>
    <property type="match status" value="1"/>
</dbReference>
<comment type="subcellular location">
    <subcellularLocation>
        <location evidence="1">Cell membrane</location>
    </subcellularLocation>
</comment>
<keyword evidence="2" id="KW-1003">Cell membrane</keyword>
<organism evidence="4 5">
    <name type="scientific">Chitinophaga cymbidii</name>
    <dbReference type="NCBI Taxonomy" id="1096750"/>
    <lineage>
        <taxon>Bacteria</taxon>
        <taxon>Pseudomonadati</taxon>
        <taxon>Bacteroidota</taxon>
        <taxon>Chitinophagia</taxon>
        <taxon>Chitinophagales</taxon>
        <taxon>Chitinophagaceae</taxon>
        <taxon>Chitinophaga</taxon>
    </lineage>
</organism>
<evidence type="ECO:0000256" key="2">
    <source>
        <dbReference type="ARBA" id="ARBA00022475"/>
    </source>
</evidence>
<dbReference type="SUPFAM" id="SSF63825">
    <property type="entry name" value="YWTD domain"/>
    <property type="match status" value="1"/>
</dbReference>
<evidence type="ECO:0000313" key="4">
    <source>
        <dbReference type="EMBL" id="GEP95779.1"/>
    </source>
</evidence>
<comment type="caution">
    <text evidence="4">The sequence shown here is derived from an EMBL/GenBank/DDBJ whole genome shotgun (WGS) entry which is preliminary data.</text>
</comment>
<sequence length="281" mass="32231">MKGIQLYCLLTLLLSCQALGERKQKNLTSPKGYHLESPERFKVRESMQEISGLVYYRDEDHFMSMNDEQGKLFQIGLRAKSAYPTWKFGKGGDYEELVFTGKDWLVLKSNGSIYHVLHLFTDTTESQAYHFPQKKNEFEAAYYDPSQNKTFIICKNCEDDKGQGVTSVYAFTMDSMRHLPGPAYQFKADDIEKLQDSPSKHFRPSAAAIHPVEKRLYIVASINRLLVIADLQGHVLEAHHLDRKHFNQPEGITFAPNGDMYISNEGDDENTADILKFSYRP</sequence>
<dbReference type="AlphaFoldDB" id="A0A512RJ93"/>
<keyword evidence="3" id="KW-0472">Membrane</keyword>
<evidence type="ECO:0000256" key="1">
    <source>
        <dbReference type="ARBA" id="ARBA00004236"/>
    </source>
</evidence>
<evidence type="ECO:0000256" key="3">
    <source>
        <dbReference type="ARBA" id="ARBA00023136"/>
    </source>
</evidence>
<dbReference type="InterPro" id="IPR009722">
    <property type="entry name" value="YjiK/CarP"/>
</dbReference>
<evidence type="ECO:0000313" key="5">
    <source>
        <dbReference type="Proteomes" id="UP000321436"/>
    </source>
</evidence>
<accession>A0A512RJ93</accession>
<dbReference type="OrthoDB" id="5292493at2"/>
<keyword evidence="5" id="KW-1185">Reference proteome</keyword>